<protein>
    <submittedName>
        <fullName evidence="3">Uncharacterized protein</fullName>
    </submittedName>
</protein>
<evidence type="ECO:0000313" key="3">
    <source>
        <dbReference type="EMBL" id="CAB5229245.1"/>
    </source>
</evidence>
<feature type="region of interest" description="Disordered" evidence="1">
    <location>
        <begin position="171"/>
        <end position="205"/>
    </location>
</feature>
<reference evidence="3" key="1">
    <citation type="submission" date="2020-05" db="EMBL/GenBank/DDBJ databases">
        <authorList>
            <person name="Chiriac C."/>
            <person name="Salcher M."/>
            <person name="Ghai R."/>
            <person name="Kavagutti S V."/>
        </authorList>
    </citation>
    <scope>NUCLEOTIDE SEQUENCE</scope>
</reference>
<dbReference type="Pfam" id="PF20459">
    <property type="entry name" value="DUF6712"/>
    <property type="match status" value="1"/>
</dbReference>
<proteinExistence type="predicted"/>
<feature type="compositionally biased region" description="Polar residues" evidence="1">
    <location>
        <begin position="193"/>
        <end position="205"/>
    </location>
</feature>
<organism evidence="3">
    <name type="scientific">uncultured Caudovirales phage</name>
    <dbReference type="NCBI Taxonomy" id="2100421"/>
    <lineage>
        <taxon>Viruses</taxon>
        <taxon>Duplodnaviria</taxon>
        <taxon>Heunggongvirae</taxon>
        <taxon>Uroviricota</taxon>
        <taxon>Caudoviricetes</taxon>
        <taxon>Peduoviridae</taxon>
        <taxon>Maltschvirus</taxon>
        <taxon>Maltschvirus maltsch</taxon>
    </lineage>
</organism>
<sequence>MITSILLSEVRLKQLTVINENVDPKILTPTIRDVQEIYVHPVLGTALYNDIQTEIISDPDLSSNTDYKTLLTDYIQPFMAKAVQYECYQELNFKTTNKGVESKNGDNLSSASMNDIIALANRESSKMKIYQERLTRYLLQNAQAMFPLYLNPGSGIDIITPHTQNNKGGIYLGPSARQNSALDNYRNERRTSRQNNPYGYPTTDQ</sequence>
<gene>
    <name evidence="2" type="ORF">UFOVP1015_37</name>
    <name evidence="3" type="ORF">UFOVP1551_18</name>
</gene>
<name>A0A6J7XEK3_9CAUD</name>
<evidence type="ECO:0000256" key="1">
    <source>
        <dbReference type="SAM" id="MobiDB-lite"/>
    </source>
</evidence>
<dbReference type="EMBL" id="LR796962">
    <property type="protein sequence ID" value="CAB4178099.1"/>
    <property type="molecule type" value="Genomic_DNA"/>
</dbReference>
<accession>A0A6J7XEK3</accession>
<dbReference type="InterPro" id="IPR046558">
    <property type="entry name" value="DUF6712"/>
</dbReference>
<dbReference type="EMBL" id="LR798401">
    <property type="protein sequence ID" value="CAB5229245.1"/>
    <property type="molecule type" value="Genomic_DNA"/>
</dbReference>
<evidence type="ECO:0000313" key="2">
    <source>
        <dbReference type="EMBL" id="CAB4178099.1"/>
    </source>
</evidence>